<dbReference type="Proteomes" id="UP000663877">
    <property type="component" value="Unassembled WGS sequence"/>
</dbReference>
<evidence type="ECO:0000256" key="3">
    <source>
        <dbReference type="ARBA" id="ARBA00022989"/>
    </source>
</evidence>
<reference evidence="8" key="1">
    <citation type="submission" date="2021-02" db="EMBL/GenBank/DDBJ databases">
        <authorList>
            <person name="Nowell W R."/>
        </authorList>
    </citation>
    <scope>NUCLEOTIDE SEQUENCE</scope>
</reference>
<feature type="transmembrane region" description="Helical" evidence="5">
    <location>
        <begin position="48"/>
        <end position="72"/>
    </location>
</feature>
<gene>
    <name evidence="7" type="ORF">BJG266_LOCUS28334</name>
    <name evidence="8" type="ORF">QVE165_LOCUS44692</name>
</gene>
<dbReference type="AlphaFoldDB" id="A0A815UHN4"/>
<feature type="transmembrane region" description="Helical" evidence="5">
    <location>
        <begin position="135"/>
        <end position="156"/>
    </location>
</feature>
<keyword evidence="4 5" id="KW-0472">Membrane</keyword>
<evidence type="ECO:0000313" key="7">
    <source>
        <dbReference type="EMBL" id="CAF1227644.1"/>
    </source>
</evidence>
<proteinExistence type="predicted"/>
<keyword evidence="2 5" id="KW-0812">Transmembrane</keyword>
<feature type="transmembrane region" description="Helical" evidence="5">
    <location>
        <begin position="168"/>
        <end position="197"/>
    </location>
</feature>
<keyword evidence="9" id="KW-1185">Reference proteome</keyword>
<feature type="transmembrane region" description="Helical" evidence="5">
    <location>
        <begin position="229"/>
        <end position="250"/>
    </location>
</feature>
<dbReference type="OrthoDB" id="10015896at2759"/>
<name>A0A815UHN4_9BILA</name>
<evidence type="ECO:0000256" key="2">
    <source>
        <dbReference type="ARBA" id="ARBA00022692"/>
    </source>
</evidence>
<keyword evidence="3 5" id="KW-1133">Transmembrane helix</keyword>
<comment type="caution">
    <text evidence="8">The sequence shown here is derived from an EMBL/GenBank/DDBJ whole genome shotgun (WGS) entry which is preliminary data.</text>
</comment>
<evidence type="ECO:0000256" key="1">
    <source>
        <dbReference type="ARBA" id="ARBA00004370"/>
    </source>
</evidence>
<evidence type="ECO:0000256" key="5">
    <source>
        <dbReference type="SAM" id="Phobius"/>
    </source>
</evidence>
<dbReference type="InterPro" id="IPR017452">
    <property type="entry name" value="GPCR_Rhodpsn_7TM"/>
</dbReference>
<evidence type="ECO:0000313" key="9">
    <source>
        <dbReference type="Proteomes" id="UP000663832"/>
    </source>
</evidence>
<feature type="domain" description="G-protein coupled receptors family 1 profile" evidence="6">
    <location>
        <begin position="30"/>
        <end position="242"/>
    </location>
</feature>
<feature type="transmembrane region" description="Helical" evidence="5">
    <location>
        <begin position="15"/>
        <end position="36"/>
    </location>
</feature>
<comment type="subcellular location">
    <subcellularLocation>
        <location evidence="1">Membrane</location>
    </subcellularLocation>
</comment>
<evidence type="ECO:0000313" key="8">
    <source>
        <dbReference type="EMBL" id="CAF1519605.1"/>
    </source>
</evidence>
<evidence type="ECO:0000259" key="6">
    <source>
        <dbReference type="PROSITE" id="PS50262"/>
    </source>
</evidence>
<dbReference type="Proteomes" id="UP000663832">
    <property type="component" value="Unassembled WGS sequence"/>
</dbReference>
<dbReference type="PROSITE" id="PS50262">
    <property type="entry name" value="G_PROTEIN_RECEP_F1_2"/>
    <property type="match status" value="1"/>
</dbReference>
<dbReference type="SUPFAM" id="SSF81321">
    <property type="entry name" value="Family A G protein-coupled receptor-like"/>
    <property type="match status" value="1"/>
</dbReference>
<evidence type="ECO:0000256" key="4">
    <source>
        <dbReference type="ARBA" id="ARBA00023136"/>
    </source>
</evidence>
<accession>A0A815UHN4</accession>
<dbReference type="GO" id="GO:0016020">
    <property type="term" value="C:membrane"/>
    <property type="evidence" value="ECO:0007669"/>
    <property type="project" value="UniProtKB-SubCell"/>
</dbReference>
<dbReference type="EMBL" id="CAJNOM010000606">
    <property type="protein sequence ID" value="CAF1519605.1"/>
    <property type="molecule type" value="Genomic_DNA"/>
</dbReference>
<organism evidence="8 9">
    <name type="scientific">Adineta steineri</name>
    <dbReference type="NCBI Taxonomy" id="433720"/>
    <lineage>
        <taxon>Eukaryota</taxon>
        <taxon>Metazoa</taxon>
        <taxon>Spiralia</taxon>
        <taxon>Gnathifera</taxon>
        <taxon>Rotifera</taxon>
        <taxon>Eurotatoria</taxon>
        <taxon>Bdelloidea</taxon>
        <taxon>Adinetida</taxon>
        <taxon>Adinetidae</taxon>
        <taxon>Adineta</taxon>
    </lineage>
</organism>
<protein>
    <recommendedName>
        <fullName evidence="6">G-protein coupled receptors family 1 profile domain-containing protein</fullName>
    </recommendedName>
</protein>
<sequence>MSSYASILTQILSNITLYIDYITLIFGTIGGICNLITFTSRQMRQSAAVFYLLYGTIFQLLTILYCVSMRLFYDRSGSNLQNESSIFCKLRYYFVVTLPALASYYMFLATLDRCFCTSINVKIRAWSQIKIAKRLSIVMPIVGFIISIHIFILYDIYNNLCQIKPGSIYTFIFTGYLIVIVTFLPNILMLIFSLITVSAVRNSRQRVNTTNRVNSMPNRQRPQRLELKLIKIIVIQVILNVLLSLLRLGSYSYNIITNSISNPTINQRTAAGFAISLGGSLYFFSYAIPFYASMISTKYFRDIFYQRILLFYRRCLRQFI</sequence>
<feature type="transmembrane region" description="Helical" evidence="5">
    <location>
        <begin position="92"/>
        <end position="115"/>
    </location>
</feature>
<dbReference type="EMBL" id="CAJNOI010000288">
    <property type="protein sequence ID" value="CAF1227644.1"/>
    <property type="molecule type" value="Genomic_DNA"/>
</dbReference>
<dbReference type="Gene3D" id="1.20.1070.10">
    <property type="entry name" value="Rhodopsin 7-helix transmembrane proteins"/>
    <property type="match status" value="1"/>
</dbReference>
<feature type="transmembrane region" description="Helical" evidence="5">
    <location>
        <begin position="270"/>
        <end position="292"/>
    </location>
</feature>